<evidence type="ECO:0000256" key="12">
    <source>
        <dbReference type="ARBA" id="ARBA00053664"/>
    </source>
</evidence>
<dbReference type="PANTHER" id="PTHR42753:SF2">
    <property type="entry name" value="PROLINE--TRNA LIGASE"/>
    <property type="match status" value="1"/>
</dbReference>
<keyword evidence="6 16" id="KW-0436">Ligase</keyword>
<gene>
    <name evidence="16" type="primary">proS</name>
    <name evidence="16" type="ORF">ENO08_06570</name>
</gene>
<dbReference type="Pfam" id="PF04073">
    <property type="entry name" value="tRNA_edit"/>
    <property type="match status" value="1"/>
</dbReference>
<dbReference type="GO" id="GO:0002161">
    <property type="term" value="F:aminoacyl-tRNA deacylase activity"/>
    <property type="evidence" value="ECO:0007669"/>
    <property type="project" value="InterPro"/>
</dbReference>
<dbReference type="EC" id="6.1.1.15" evidence="3 14"/>
<dbReference type="EMBL" id="DSEC01000468">
    <property type="protein sequence ID" value="HER44106.1"/>
    <property type="molecule type" value="Genomic_DNA"/>
</dbReference>
<dbReference type="CDD" id="cd04334">
    <property type="entry name" value="ProRS-INS"/>
    <property type="match status" value="1"/>
</dbReference>
<keyword evidence="10" id="KW-0030">Aminoacyl-tRNA synthetase</keyword>
<evidence type="ECO:0000256" key="13">
    <source>
        <dbReference type="ARBA" id="ARBA00060755"/>
    </source>
</evidence>
<keyword evidence="8" id="KW-0067">ATP-binding</keyword>
<dbReference type="SUPFAM" id="SSF52954">
    <property type="entry name" value="Class II aaRS ABD-related"/>
    <property type="match status" value="1"/>
</dbReference>
<keyword evidence="7" id="KW-0547">Nucleotide-binding</keyword>
<dbReference type="InterPro" id="IPR002314">
    <property type="entry name" value="aa-tRNA-synt_IIb"/>
</dbReference>
<reference evidence="16" key="1">
    <citation type="journal article" date="2020" name="mSystems">
        <title>Genome- and Community-Level Interaction Insights into Carbon Utilization and Element Cycling Functions of Hydrothermarchaeota in Hydrothermal Sediment.</title>
        <authorList>
            <person name="Zhou Z."/>
            <person name="Liu Y."/>
            <person name="Xu W."/>
            <person name="Pan J."/>
            <person name="Luo Z.H."/>
            <person name="Li M."/>
        </authorList>
    </citation>
    <scope>NUCLEOTIDE SEQUENCE [LARGE SCALE GENOMIC DNA]</scope>
    <source>
        <strain evidence="16">SpSt-1233</strain>
    </source>
</reference>
<dbReference type="PRINTS" id="PR01043">
    <property type="entry name" value="TRNASYNTHGLY"/>
</dbReference>
<proteinExistence type="inferred from homology"/>
<evidence type="ECO:0000259" key="15">
    <source>
        <dbReference type="PROSITE" id="PS50862"/>
    </source>
</evidence>
<comment type="caution">
    <text evidence="16">The sequence shown here is derived from an EMBL/GenBank/DDBJ whole genome shotgun (WGS) entry which is preliminary data.</text>
</comment>
<comment type="similarity">
    <text evidence="13">Belongs to the class-II aminoacyl-tRNA synthetase family. ProS type 1 subfamily.</text>
</comment>
<dbReference type="Proteomes" id="UP000886069">
    <property type="component" value="Unassembled WGS sequence"/>
</dbReference>
<dbReference type="GO" id="GO:0006433">
    <property type="term" value="P:prolyl-tRNA aminoacylation"/>
    <property type="evidence" value="ECO:0007669"/>
    <property type="project" value="UniProtKB-UniRule"/>
</dbReference>
<dbReference type="Gene3D" id="3.40.50.800">
    <property type="entry name" value="Anticodon-binding domain"/>
    <property type="match status" value="1"/>
</dbReference>
<evidence type="ECO:0000256" key="1">
    <source>
        <dbReference type="ARBA" id="ARBA00004496"/>
    </source>
</evidence>
<evidence type="ECO:0000256" key="10">
    <source>
        <dbReference type="ARBA" id="ARBA00023146"/>
    </source>
</evidence>
<dbReference type="NCBIfam" id="TIGR00409">
    <property type="entry name" value="proS_fam_II"/>
    <property type="match status" value="1"/>
</dbReference>
<dbReference type="PANTHER" id="PTHR42753">
    <property type="entry name" value="MITOCHONDRIAL RIBOSOME PROTEIN L39/PROLYL-TRNA LIGASE FAMILY MEMBER"/>
    <property type="match status" value="1"/>
</dbReference>
<dbReference type="InterPro" id="IPR007214">
    <property type="entry name" value="YbaK/aa-tRNA-synth-assoc-dom"/>
</dbReference>
<dbReference type="AlphaFoldDB" id="A0A7V2AVQ3"/>
<evidence type="ECO:0000256" key="14">
    <source>
        <dbReference type="NCBIfam" id="TIGR00409"/>
    </source>
</evidence>
<dbReference type="CDD" id="cd00861">
    <property type="entry name" value="ProRS_anticodon_short"/>
    <property type="match status" value="1"/>
</dbReference>
<sequence>QILTKFRDEIRPRYGVMRAREFIMKDAYSFHADDECLDRTYRRIEAAYRRIIERCGLEYVIVEAESGYIGGNESHEFMVLAENGEDLLLSCLCGYAVNLEKAAARTGEGRMGEPRESCEEIDTPGASTIEQVSEFLGVPSGGIVKTLLFRTGGRNVAVLVPGDREVNDIKLVRVFDDPDIRFLEPGEIEDVTGGPVGFSGPVGLPAGVEIVADTLVGDFDGMVVGANRADTHLKGVVAGRDFEIGRFEDLVYAREGDLCPRCGKGLSSSRGIEVGHIFKLGTKYSSAMNATFLDEKGENHPFVMGCYGFGVSRMVAAAIEQNFDKDGIVWPMAISPFHVLLLPLNTADEAVMKAAVRLEEKLAGAGLEVLMDDRDLSPGVKFKDADLIGVPLRITIGRKIKDGVVELFYRKTGQVEDLAVDEAAGKVIGIAGIGG</sequence>
<evidence type="ECO:0000256" key="6">
    <source>
        <dbReference type="ARBA" id="ARBA00022598"/>
    </source>
</evidence>
<dbReference type="InterPro" id="IPR036621">
    <property type="entry name" value="Anticodon-bd_dom_sf"/>
</dbReference>
<dbReference type="PROSITE" id="PS50862">
    <property type="entry name" value="AA_TRNA_LIGASE_II"/>
    <property type="match status" value="1"/>
</dbReference>
<evidence type="ECO:0000313" key="16">
    <source>
        <dbReference type="EMBL" id="HER44106.1"/>
    </source>
</evidence>
<keyword evidence="9" id="KW-0648">Protein biosynthesis</keyword>
<keyword evidence="5" id="KW-0963">Cytoplasm</keyword>
<evidence type="ECO:0000256" key="11">
    <source>
        <dbReference type="ARBA" id="ARBA00047671"/>
    </source>
</evidence>
<dbReference type="GO" id="GO:0005829">
    <property type="term" value="C:cytosol"/>
    <property type="evidence" value="ECO:0007669"/>
    <property type="project" value="TreeGrafter"/>
</dbReference>
<dbReference type="InterPro" id="IPR036754">
    <property type="entry name" value="YbaK/aa-tRNA-synt-asso_dom_sf"/>
</dbReference>
<dbReference type="Pfam" id="PF00587">
    <property type="entry name" value="tRNA-synt_2b"/>
    <property type="match status" value="1"/>
</dbReference>
<evidence type="ECO:0000256" key="5">
    <source>
        <dbReference type="ARBA" id="ARBA00022490"/>
    </source>
</evidence>
<dbReference type="InterPro" id="IPR004500">
    <property type="entry name" value="Pro-tRNA-synth_IIa_bac-type"/>
</dbReference>
<dbReference type="InterPro" id="IPR044140">
    <property type="entry name" value="ProRS_anticodon_short"/>
</dbReference>
<organism evidence="16">
    <name type="scientific">Eiseniibacteriota bacterium</name>
    <dbReference type="NCBI Taxonomy" id="2212470"/>
    <lineage>
        <taxon>Bacteria</taxon>
        <taxon>Candidatus Eiseniibacteriota</taxon>
    </lineage>
</organism>
<evidence type="ECO:0000256" key="3">
    <source>
        <dbReference type="ARBA" id="ARBA00012831"/>
    </source>
</evidence>
<dbReference type="SUPFAM" id="SSF55826">
    <property type="entry name" value="YbaK/ProRS associated domain"/>
    <property type="match status" value="1"/>
</dbReference>
<protein>
    <recommendedName>
        <fullName evidence="4 14">Proline--tRNA ligase</fullName>
        <ecNumber evidence="3 14">6.1.1.15</ecNumber>
    </recommendedName>
</protein>
<comment type="catalytic activity">
    <reaction evidence="11">
        <text>tRNA(Pro) + L-proline + ATP = L-prolyl-tRNA(Pro) + AMP + diphosphate</text>
        <dbReference type="Rhea" id="RHEA:14305"/>
        <dbReference type="Rhea" id="RHEA-COMP:9700"/>
        <dbReference type="Rhea" id="RHEA-COMP:9702"/>
        <dbReference type="ChEBI" id="CHEBI:30616"/>
        <dbReference type="ChEBI" id="CHEBI:33019"/>
        <dbReference type="ChEBI" id="CHEBI:60039"/>
        <dbReference type="ChEBI" id="CHEBI:78442"/>
        <dbReference type="ChEBI" id="CHEBI:78532"/>
        <dbReference type="ChEBI" id="CHEBI:456215"/>
        <dbReference type="EC" id="6.1.1.15"/>
    </reaction>
</comment>
<dbReference type="GO" id="GO:0005524">
    <property type="term" value="F:ATP binding"/>
    <property type="evidence" value="ECO:0007669"/>
    <property type="project" value="UniProtKB-KW"/>
</dbReference>
<dbReference type="InterPro" id="IPR006195">
    <property type="entry name" value="aa-tRNA-synth_II"/>
</dbReference>
<comment type="subcellular location">
    <subcellularLocation>
        <location evidence="1">Cytoplasm</location>
    </subcellularLocation>
</comment>
<dbReference type="Gene3D" id="3.90.960.10">
    <property type="entry name" value="YbaK/aminoacyl-tRNA synthetase-associated domain"/>
    <property type="match status" value="1"/>
</dbReference>
<dbReference type="FunFam" id="3.30.930.10:FF:000065">
    <property type="entry name" value="Proline--tRNA ligase"/>
    <property type="match status" value="1"/>
</dbReference>
<comment type="function">
    <text evidence="12">Catalyzes the attachment of proline to tRNA(Pro) in a two-step reaction: proline is first activated by ATP to form Pro-AMP and then transferred to the acceptor end of tRNA(Pro). As ProRS can inadvertently accommodate and process non-cognate amino acids such as alanine and cysteine, to avoid such errors it has two additional distinct editing activities against alanine. One activity is designated as 'pretransfer' editing and involves the tRNA(Pro)-independent hydrolysis of activated Ala-AMP. The other activity is designated 'posttransfer' editing and involves deacylation of mischarged Ala-tRNA(Pro). The misacylated Cys-tRNA(Pro) is not edited by ProRS.</text>
</comment>
<dbReference type="Pfam" id="PF03129">
    <property type="entry name" value="HGTP_anticodon"/>
    <property type="match status" value="1"/>
</dbReference>
<feature type="domain" description="Aminoacyl-transfer RNA synthetases class-II family profile" evidence="15">
    <location>
        <begin position="1"/>
        <end position="331"/>
    </location>
</feature>
<dbReference type="InterPro" id="IPR050062">
    <property type="entry name" value="Pro-tRNA_synthetase"/>
</dbReference>
<accession>A0A7V2AVQ3</accession>
<name>A0A7V2AVQ3_UNCEI</name>
<dbReference type="GO" id="GO:0004827">
    <property type="term" value="F:proline-tRNA ligase activity"/>
    <property type="evidence" value="ECO:0007669"/>
    <property type="project" value="UniProtKB-UniRule"/>
</dbReference>
<evidence type="ECO:0000256" key="9">
    <source>
        <dbReference type="ARBA" id="ARBA00022917"/>
    </source>
</evidence>
<evidence type="ECO:0000256" key="8">
    <source>
        <dbReference type="ARBA" id="ARBA00022840"/>
    </source>
</evidence>
<evidence type="ECO:0000256" key="4">
    <source>
        <dbReference type="ARBA" id="ARBA00019110"/>
    </source>
</evidence>
<dbReference type="InterPro" id="IPR045864">
    <property type="entry name" value="aa-tRNA-synth_II/BPL/LPL"/>
</dbReference>
<dbReference type="SUPFAM" id="SSF55681">
    <property type="entry name" value="Class II aaRS and biotin synthetases"/>
    <property type="match status" value="1"/>
</dbReference>
<evidence type="ECO:0000256" key="2">
    <source>
        <dbReference type="ARBA" id="ARBA00011738"/>
    </source>
</evidence>
<evidence type="ECO:0000256" key="7">
    <source>
        <dbReference type="ARBA" id="ARBA00022741"/>
    </source>
</evidence>
<comment type="subunit">
    <text evidence="2">Homodimer.</text>
</comment>
<dbReference type="InterPro" id="IPR004154">
    <property type="entry name" value="Anticodon-bd"/>
</dbReference>
<feature type="non-terminal residue" evidence="16">
    <location>
        <position position="1"/>
    </location>
</feature>
<dbReference type="Gene3D" id="3.30.930.10">
    <property type="entry name" value="Bira Bifunctional Protein, Domain 2"/>
    <property type="match status" value="2"/>
</dbReference>